<sequence length="122" mass="14304">MDDYNLIFKKSIETLESAESNFQNGYYDTSINRSYYAVFYSANALLVKKGIKAKTHKGIGRKFGLEFIINDKFDKGIGKLLSKLHEERLKVDYDFYFESSEEKAKKDLNRAKKFIEECKKFL</sequence>
<comment type="caution">
    <text evidence="3">The sequence shown here is derived from an EMBL/GenBank/DDBJ whole genome shotgun (WGS) entry which is preliminary data.</text>
</comment>
<reference evidence="3 4" key="1">
    <citation type="submission" date="2016-04" db="EMBL/GenBank/DDBJ databases">
        <title>Genome sequence of Methanobrevibacter cuticularis DSM 11139.</title>
        <authorList>
            <person name="Poehlein A."/>
            <person name="Seedorf H."/>
            <person name="Daniel R."/>
        </authorList>
    </citation>
    <scope>NUCLEOTIDE SEQUENCE [LARGE SCALE GENOMIC DNA]</scope>
    <source>
        <strain evidence="3 4">DSM 11139</strain>
    </source>
</reference>
<proteinExistence type="inferred from homology"/>
<dbReference type="Pfam" id="PF05168">
    <property type="entry name" value="HEPN"/>
    <property type="match status" value="1"/>
</dbReference>
<protein>
    <submittedName>
        <fullName evidence="3">HEPN domain protein</fullName>
    </submittedName>
</protein>
<dbReference type="Proteomes" id="UP000077275">
    <property type="component" value="Unassembled WGS sequence"/>
</dbReference>
<gene>
    <name evidence="3" type="ORF">MBCUT_20450</name>
</gene>
<feature type="domain" description="HEPN" evidence="2">
    <location>
        <begin position="7"/>
        <end position="120"/>
    </location>
</feature>
<evidence type="ECO:0000313" key="3">
    <source>
        <dbReference type="EMBL" id="KZX14575.1"/>
    </source>
</evidence>
<dbReference type="STRING" id="47311.MBCUT_20450"/>
<dbReference type="AlphaFoldDB" id="A0A166CJE6"/>
<dbReference type="Gene3D" id="1.20.120.330">
    <property type="entry name" value="Nucleotidyltransferases domain 2"/>
    <property type="match status" value="1"/>
</dbReference>
<name>A0A166CJE6_9EURY</name>
<dbReference type="PATRIC" id="fig|47311.3.peg.2235"/>
<accession>A0A166CJE6</accession>
<dbReference type="SUPFAM" id="SSF81593">
    <property type="entry name" value="Nucleotidyltransferase substrate binding subunit/domain"/>
    <property type="match status" value="1"/>
</dbReference>
<organism evidence="3 4">
    <name type="scientific">Methanobrevibacter cuticularis</name>
    <dbReference type="NCBI Taxonomy" id="47311"/>
    <lineage>
        <taxon>Archaea</taxon>
        <taxon>Methanobacteriati</taxon>
        <taxon>Methanobacteriota</taxon>
        <taxon>Methanomada group</taxon>
        <taxon>Methanobacteria</taxon>
        <taxon>Methanobacteriales</taxon>
        <taxon>Methanobacteriaceae</taxon>
        <taxon>Methanobrevibacter</taxon>
    </lineage>
</organism>
<dbReference type="EMBL" id="LWMW01000161">
    <property type="protein sequence ID" value="KZX14575.1"/>
    <property type="molecule type" value="Genomic_DNA"/>
</dbReference>
<dbReference type="InterPro" id="IPR052226">
    <property type="entry name" value="UPF0332_toxin"/>
</dbReference>
<evidence type="ECO:0000313" key="4">
    <source>
        <dbReference type="Proteomes" id="UP000077275"/>
    </source>
</evidence>
<dbReference type="InterPro" id="IPR007842">
    <property type="entry name" value="HEPN_dom"/>
</dbReference>
<evidence type="ECO:0000256" key="1">
    <source>
        <dbReference type="ARBA" id="ARBA00038248"/>
    </source>
</evidence>
<keyword evidence="4" id="KW-1185">Reference proteome</keyword>
<comment type="similarity">
    <text evidence="1">Belongs to the UPF0332 family.</text>
</comment>
<dbReference type="PANTHER" id="PTHR36565">
    <property type="entry name" value="UPF0332 PROTEIN TM_1000"/>
    <property type="match status" value="1"/>
</dbReference>
<evidence type="ECO:0000259" key="2">
    <source>
        <dbReference type="Pfam" id="PF05168"/>
    </source>
</evidence>
<dbReference type="PANTHER" id="PTHR36565:SF1">
    <property type="entry name" value="UPF0332 PROTEIN TM_1000"/>
    <property type="match status" value="1"/>
</dbReference>
<dbReference type="RefSeq" id="WP_067260713.1">
    <property type="nucleotide sequence ID" value="NZ_LWMW01000161.1"/>
</dbReference>
<dbReference type="OrthoDB" id="78331at2157"/>